<proteinExistence type="predicted"/>
<accession>A0AAV9VKL1</accession>
<comment type="caution">
    <text evidence="2">The sequence shown here is derived from an EMBL/GenBank/DDBJ whole genome shotgun (WGS) entry which is preliminary data.</text>
</comment>
<dbReference type="EMBL" id="JAVHNS010000001">
    <property type="protein sequence ID" value="KAK6362671.1"/>
    <property type="molecule type" value="Genomic_DNA"/>
</dbReference>
<sequence length="115" mass="11775">MKATFIIALFVAAAAAAPAGEQPPADLKLCGGNTGKTCPSGEICVGEAEIKGGNGVCVPDNFENQCANALGSVCPQDGDFCVADPRNADCPPRVMDCGNGLCIRDAWARYVGLKN</sequence>
<gene>
    <name evidence="2" type="ORF">TWF730_000126</name>
</gene>
<protein>
    <submittedName>
        <fullName evidence="2">Uncharacterized protein</fullName>
    </submittedName>
</protein>
<dbReference type="Proteomes" id="UP001373714">
    <property type="component" value="Unassembled WGS sequence"/>
</dbReference>
<evidence type="ECO:0000313" key="2">
    <source>
        <dbReference type="EMBL" id="KAK6362671.1"/>
    </source>
</evidence>
<keyword evidence="3" id="KW-1185">Reference proteome</keyword>
<evidence type="ECO:0000313" key="3">
    <source>
        <dbReference type="Proteomes" id="UP001373714"/>
    </source>
</evidence>
<reference evidence="2 3" key="1">
    <citation type="submission" date="2019-10" db="EMBL/GenBank/DDBJ databases">
        <authorList>
            <person name="Palmer J.M."/>
        </authorList>
    </citation>
    <scope>NUCLEOTIDE SEQUENCE [LARGE SCALE GENOMIC DNA]</scope>
    <source>
        <strain evidence="2 3">TWF730</strain>
    </source>
</reference>
<organism evidence="2 3">
    <name type="scientific">Orbilia blumenaviensis</name>
    <dbReference type="NCBI Taxonomy" id="1796055"/>
    <lineage>
        <taxon>Eukaryota</taxon>
        <taxon>Fungi</taxon>
        <taxon>Dikarya</taxon>
        <taxon>Ascomycota</taxon>
        <taxon>Pezizomycotina</taxon>
        <taxon>Orbiliomycetes</taxon>
        <taxon>Orbiliales</taxon>
        <taxon>Orbiliaceae</taxon>
        <taxon>Orbilia</taxon>
    </lineage>
</organism>
<dbReference type="AlphaFoldDB" id="A0AAV9VKL1"/>
<name>A0AAV9VKL1_9PEZI</name>
<feature type="chain" id="PRO_5043821745" evidence="1">
    <location>
        <begin position="17"/>
        <end position="115"/>
    </location>
</feature>
<evidence type="ECO:0000256" key="1">
    <source>
        <dbReference type="SAM" id="SignalP"/>
    </source>
</evidence>
<keyword evidence="1" id="KW-0732">Signal</keyword>
<feature type="signal peptide" evidence="1">
    <location>
        <begin position="1"/>
        <end position="16"/>
    </location>
</feature>